<accession>A0A9P6AKE1</accession>
<protein>
    <recommendedName>
        <fullName evidence="3">MULE transposase domain-containing protein</fullName>
    </recommendedName>
</protein>
<reference evidence="1" key="1">
    <citation type="journal article" date="2020" name="Nat. Commun.">
        <title>Large-scale genome sequencing of mycorrhizal fungi provides insights into the early evolution of symbiotic traits.</title>
        <authorList>
            <person name="Miyauchi S."/>
            <person name="Kiss E."/>
            <person name="Kuo A."/>
            <person name="Drula E."/>
            <person name="Kohler A."/>
            <person name="Sanchez-Garcia M."/>
            <person name="Morin E."/>
            <person name="Andreopoulos B."/>
            <person name="Barry K.W."/>
            <person name="Bonito G."/>
            <person name="Buee M."/>
            <person name="Carver A."/>
            <person name="Chen C."/>
            <person name="Cichocki N."/>
            <person name="Clum A."/>
            <person name="Culley D."/>
            <person name="Crous P.W."/>
            <person name="Fauchery L."/>
            <person name="Girlanda M."/>
            <person name="Hayes R.D."/>
            <person name="Keri Z."/>
            <person name="LaButti K."/>
            <person name="Lipzen A."/>
            <person name="Lombard V."/>
            <person name="Magnuson J."/>
            <person name="Maillard F."/>
            <person name="Murat C."/>
            <person name="Nolan M."/>
            <person name="Ohm R.A."/>
            <person name="Pangilinan J."/>
            <person name="Pereira M.F."/>
            <person name="Perotto S."/>
            <person name="Peter M."/>
            <person name="Pfister S."/>
            <person name="Riley R."/>
            <person name="Sitrit Y."/>
            <person name="Stielow J.B."/>
            <person name="Szollosi G."/>
            <person name="Zifcakova L."/>
            <person name="Stursova M."/>
            <person name="Spatafora J.W."/>
            <person name="Tedersoo L."/>
            <person name="Vaario L.M."/>
            <person name="Yamada A."/>
            <person name="Yan M."/>
            <person name="Wang P."/>
            <person name="Xu J."/>
            <person name="Bruns T."/>
            <person name="Baldrian P."/>
            <person name="Vilgalys R."/>
            <person name="Dunand C."/>
            <person name="Henrissat B."/>
            <person name="Grigoriev I.V."/>
            <person name="Hibbett D."/>
            <person name="Nagy L.G."/>
            <person name="Martin F.M."/>
        </authorList>
    </citation>
    <scope>NUCLEOTIDE SEQUENCE</scope>
    <source>
        <strain evidence="1">UP504</strain>
    </source>
</reference>
<sequence length="178" mass="19801">IPIQDEPGVSVIAFTLKYPVDNWGEHVVEIALDGTFNTNAVGYEVSAIMGEANGQGIPLGFFLHVSTDGTVTPGAKERILGDYLKYFAERCPNVRFTLSDKESSEIKAMHTVFLNTKHMCWFWHALTCVEEWLAENCPLALYSPQEAHCVFDFIDLAWAPGVHAIGNDAKLDLNSRRV</sequence>
<dbReference type="EMBL" id="MU129095">
    <property type="protein sequence ID" value="KAF9506910.1"/>
    <property type="molecule type" value="Genomic_DNA"/>
</dbReference>
<feature type="non-terminal residue" evidence="1">
    <location>
        <position position="1"/>
    </location>
</feature>
<evidence type="ECO:0000313" key="2">
    <source>
        <dbReference type="Proteomes" id="UP000886523"/>
    </source>
</evidence>
<organism evidence="1 2">
    <name type="scientific">Hydnum rufescens UP504</name>
    <dbReference type="NCBI Taxonomy" id="1448309"/>
    <lineage>
        <taxon>Eukaryota</taxon>
        <taxon>Fungi</taxon>
        <taxon>Dikarya</taxon>
        <taxon>Basidiomycota</taxon>
        <taxon>Agaricomycotina</taxon>
        <taxon>Agaricomycetes</taxon>
        <taxon>Cantharellales</taxon>
        <taxon>Hydnaceae</taxon>
        <taxon>Hydnum</taxon>
    </lineage>
</organism>
<proteinExistence type="predicted"/>
<evidence type="ECO:0000313" key="1">
    <source>
        <dbReference type="EMBL" id="KAF9506910.1"/>
    </source>
</evidence>
<keyword evidence="2" id="KW-1185">Reference proteome</keyword>
<evidence type="ECO:0008006" key="3">
    <source>
        <dbReference type="Google" id="ProtNLM"/>
    </source>
</evidence>
<dbReference type="Proteomes" id="UP000886523">
    <property type="component" value="Unassembled WGS sequence"/>
</dbReference>
<name>A0A9P6AKE1_9AGAM</name>
<comment type="caution">
    <text evidence="1">The sequence shown here is derived from an EMBL/GenBank/DDBJ whole genome shotgun (WGS) entry which is preliminary data.</text>
</comment>
<dbReference type="AlphaFoldDB" id="A0A9P6AKE1"/>
<dbReference type="OrthoDB" id="2437251at2759"/>
<gene>
    <name evidence="1" type="ORF">BS47DRAFT_1304647</name>
</gene>